<feature type="chain" id="PRO_5040431034" evidence="1">
    <location>
        <begin position="20"/>
        <end position="258"/>
    </location>
</feature>
<proteinExistence type="predicted"/>
<accession>A0A9N9L1T9</accession>
<dbReference type="OrthoDB" id="2527403at2759"/>
<dbReference type="Pfam" id="PF10281">
    <property type="entry name" value="Ish1"/>
    <property type="match status" value="3"/>
</dbReference>
<dbReference type="EMBL" id="CAJVRL010000067">
    <property type="protein sequence ID" value="CAG8956012.1"/>
    <property type="molecule type" value="Genomic_DNA"/>
</dbReference>
<dbReference type="AlphaFoldDB" id="A0A9N9L1T9"/>
<name>A0A9N9L1T9_9HELO</name>
<gene>
    <name evidence="2" type="ORF">HYFRA_00008868</name>
</gene>
<keyword evidence="3" id="KW-1185">Reference proteome</keyword>
<dbReference type="Proteomes" id="UP000696280">
    <property type="component" value="Unassembled WGS sequence"/>
</dbReference>
<reference evidence="2" key="1">
    <citation type="submission" date="2021-07" db="EMBL/GenBank/DDBJ databases">
        <authorList>
            <person name="Durling M."/>
        </authorList>
    </citation>
    <scope>NUCLEOTIDE SEQUENCE</scope>
</reference>
<comment type="caution">
    <text evidence="2">The sequence shown here is derived from an EMBL/GenBank/DDBJ whole genome shotgun (WGS) entry which is preliminary data.</text>
</comment>
<keyword evidence="1" id="KW-0732">Signal</keyword>
<evidence type="ECO:0000313" key="3">
    <source>
        <dbReference type="Proteomes" id="UP000696280"/>
    </source>
</evidence>
<dbReference type="InterPro" id="IPR018803">
    <property type="entry name" value="Ish1/Msc1-like"/>
</dbReference>
<evidence type="ECO:0000256" key="1">
    <source>
        <dbReference type="SAM" id="SignalP"/>
    </source>
</evidence>
<feature type="signal peptide" evidence="1">
    <location>
        <begin position="1"/>
        <end position="19"/>
    </location>
</feature>
<evidence type="ECO:0000313" key="2">
    <source>
        <dbReference type="EMBL" id="CAG8956012.1"/>
    </source>
</evidence>
<protein>
    <submittedName>
        <fullName evidence="2">Uncharacterized protein</fullName>
    </submittedName>
</protein>
<sequence>MKLFSQLLVLGLAAETTIASNWFSKAVYNKWHETELERWLSDHNVPYPTPADRKDLENIVKENWQSKIATPYNDWEAPQLTSFLKQKGVETKDAANSNKDSLISQVKSTWYEAEDKAEDAWSSVKDWVFDSWTDSQLKAFADKHGIPVPQPRKRDTLLQTLRSNYETIVSKAGETAAYPGNWLYETWTESDLKEWLDSHGIPAPQPSTRDKLIASVRRNARIASLRMAETSASASKSAAAAQETLSEKLLEAWSDSRK</sequence>
<organism evidence="2 3">
    <name type="scientific">Hymenoscyphus fraxineus</name>
    <dbReference type="NCBI Taxonomy" id="746836"/>
    <lineage>
        <taxon>Eukaryota</taxon>
        <taxon>Fungi</taxon>
        <taxon>Dikarya</taxon>
        <taxon>Ascomycota</taxon>
        <taxon>Pezizomycotina</taxon>
        <taxon>Leotiomycetes</taxon>
        <taxon>Helotiales</taxon>
        <taxon>Helotiaceae</taxon>
        <taxon>Hymenoscyphus</taxon>
    </lineage>
</organism>